<accession>A0A382G0M8</accession>
<name>A0A382G0M8_9ZZZZ</name>
<reference evidence="1" key="1">
    <citation type="submission" date="2018-05" db="EMBL/GenBank/DDBJ databases">
        <authorList>
            <person name="Lanie J.A."/>
            <person name="Ng W.-L."/>
            <person name="Kazmierczak K.M."/>
            <person name="Andrzejewski T.M."/>
            <person name="Davidsen T.M."/>
            <person name="Wayne K.J."/>
            <person name="Tettelin H."/>
            <person name="Glass J.I."/>
            <person name="Rusch D."/>
            <person name="Podicherti R."/>
            <person name="Tsui H.-C.T."/>
            <person name="Winkler M.E."/>
        </authorList>
    </citation>
    <scope>NUCLEOTIDE SEQUENCE</scope>
</reference>
<dbReference type="EMBL" id="UINC01052607">
    <property type="protein sequence ID" value="SVB68123.1"/>
    <property type="molecule type" value="Genomic_DNA"/>
</dbReference>
<sequence>VGDIRNIFISENEIVGLLTTSQDHVSFFNLSGRYIKSVRPALENSTWLFYIGNKWIIFNQSGSYSYLSSPENKIDLAIDNIHYMTENNGFIYALSLDGYYRLFHEE</sequence>
<organism evidence="1">
    <name type="scientific">marine metagenome</name>
    <dbReference type="NCBI Taxonomy" id="408172"/>
    <lineage>
        <taxon>unclassified sequences</taxon>
        <taxon>metagenomes</taxon>
        <taxon>ecological metagenomes</taxon>
    </lineage>
</organism>
<gene>
    <name evidence="1" type="ORF">METZ01_LOCUS220977</name>
</gene>
<proteinExistence type="predicted"/>
<protein>
    <submittedName>
        <fullName evidence="1">Uncharacterized protein</fullName>
    </submittedName>
</protein>
<evidence type="ECO:0000313" key="1">
    <source>
        <dbReference type="EMBL" id="SVB68123.1"/>
    </source>
</evidence>
<feature type="non-terminal residue" evidence="1">
    <location>
        <position position="1"/>
    </location>
</feature>
<dbReference type="AlphaFoldDB" id="A0A382G0M8"/>